<dbReference type="Proteomes" id="UP001597169">
    <property type="component" value="Unassembled WGS sequence"/>
</dbReference>
<keyword evidence="2" id="KW-1185">Reference proteome</keyword>
<comment type="caution">
    <text evidence="1">The sequence shown here is derived from an EMBL/GenBank/DDBJ whole genome shotgun (WGS) entry which is preliminary data.</text>
</comment>
<sequence>MGKVLPEQNGLRLYVDGAMQTNEGLILWYRLENTEGTEAPIADRVMLWSDVYQVFGSEFDRDNMRMRGA</sequence>
<dbReference type="RefSeq" id="WP_091159435.1">
    <property type="nucleotide sequence ID" value="NZ_JBHTKX010000003.1"/>
</dbReference>
<proteinExistence type="predicted"/>
<evidence type="ECO:0000313" key="2">
    <source>
        <dbReference type="Proteomes" id="UP001597169"/>
    </source>
</evidence>
<dbReference type="EMBL" id="JBHTKX010000003">
    <property type="protein sequence ID" value="MFD1130313.1"/>
    <property type="molecule type" value="Genomic_DNA"/>
</dbReference>
<accession>A0ABW3PZY5</accession>
<name>A0ABW3PZY5_9BACL</name>
<gene>
    <name evidence="1" type="ORF">ACFQ3J_19385</name>
</gene>
<evidence type="ECO:0000313" key="1">
    <source>
        <dbReference type="EMBL" id="MFD1130313.1"/>
    </source>
</evidence>
<reference evidence="2" key="1">
    <citation type="journal article" date="2019" name="Int. J. Syst. Evol. Microbiol.">
        <title>The Global Catalogue of Microorganisms (GCM) 10K type strain sequencing project: providing services to taxonomists for standard genome sequencing and annotation.</title>
        <authorList>
            <consortium name="The Broad Institute Genomics Platform"/>
            <consortium name="The Broad Institute Genome Sequencing Center for Infectious Disease"/>
            <person name="Wu L."/>
            <person name="Ma J."/>
        </authorList>
    </citation>
    <scope>NUCLEOTIDE SEQUENCE [LARGE SCALE GENOMIC DNA]</scope>
    <source>
        <strain evidence="2">CCUG 53519</strain>
    </source>
</reference>
<protein>
    <submittedName>
        <fullName evidence="1">Uncharacterized protein</fullName>
    </submittedName>
</protein>
<organism evidence="1 2">
    <name type="scientific">Paenibacillus provencensis</name>
    <dbReference type="NCBI Taxonomy" id="441151"/>
    <lineage>
        <taxon>Bacteria</taxon>
        <taxon>Bacillati</taxon>
        <taxon>Bacillota</taxon>
        <taxon>Bacilli</taxon>
        <taxon>Bacillales</taxon>
        <taxon>Paenibacillaceae</taxon>
        <taxon>Paenibacillus</taxon>
    </lineage>
</organism>